<comment type="caution">
    <text evidence="1">The sequence shown here is derived from an EMBL/GenBank/DDBJ whole genome shotgun (WGS) entry which is preliminary data.</text>
</comment>
<dbReference type="EMBL" id="AMCI01000945">
    <property type="protein sequence ID" value="EJX07190.1"/>
    <property type="molecule type" value="Genomic_DNA"/>
</dbReference>
<organism evidence="1">
    <name type="scientific">gut metagenome</name>
    <dbReference type="NCBI Taxonomy" id="749906"/>
    <lineage>
        <taxon>unclassified sequences</taxon>
        <taxon>metagenomes</taxon>
        <taxon>organismal metagenomes</taxon>
    </lineage>
</organism>
<name>J9H1C0_9ZZZZ</name>
<gene>
    <name evidence="1" type="ORF">EVA_04698</name>
</gene>
<dbReference type="AlphaFoldDB" id="J9H1C0"/>
<proteinExistence type="predicted"/>
<sequence length="74" mass="7954">MGADFELIAAGLIDVRGTQNVKTLNTRGKRNGTANHSAGALSGFNNFKSRLIDQLVVKRLEANANALGLHFVFL</sequence>
<evidence type="ECO:0000313" key="1">
    <source>
        <dbReference type="EMBL" id="EJX07190.1"/>
    </source>
</evidence>
<protein>
    <submittedName>
        <fullName evidence="1">Uncharacterized protein</fullName>
    </submittedName>
</protein>
<reference evidence="1" key="1">
    <citation type="journal article" date="2012" name="PLoS ONE">
        <title>Gene sets for utilization of primary and secondary nutrition supplies in the distal gut of endangered iberian lynx.</title>
        <authorList>
            <person name="Alcaide M."/>
            <person name="Messina E."/>
            <person name="Richter M."/>
            <person name="Bargiela R."/>
            <person name="Peplies J."/>
            <person name="Huws S.A."/>
            <person name="Newbold C.J."/>
            <person name="Golyshin P.N."/>
            <person name="Simon M.A."/>
            <person name="Lopez G."/>
            <person name="Yakimov M.M."/>
            <person name="Ferrer M."/>
        </authorList>
    </citation>
    <scope>NUCLEOTIDE SEQUENCE</scope>
</reference>
<accession>J9H1C0</accession>